<evidence type="ECO:0000313" key="1">
    <source>
        <dbReference type="EMBL" id="EEV20328.1"/>
    </source>
</evidence>
<comment type="caution">
    <text evidence="1">The sequence shown here is derived from an EMBL/GenBank/DDBJ whole genome shotgun (WGS) entry which is preliminary data.</text>
</comment>
<name>C8PQH3_9SPIR</name>
<protein>
    <submittedName>
        <fullName evidence="1">Uncharacterized protein</fullName>
    </submittedName>
</protein>
<dbReference type="AlphaFoldDB" id="C8PQH3"/>
<dbReference type="Proteomes" id="UP000004509">
    <property type="component" value="Unassembled WGS sequence"/>
</dbReference>
<sequence length="49" mass="5791">MLTMYLHRLFSKGLRKGGFSIWLVNRNFAVARLKRLTSLYCFSIFIYSA</sequence>
<organism evidence="1 2">
    <name type="scientific">Treponema vincentii ATCC 35580</name>
    <dbReference type="NCBI Taxonomy" id="596324"/>
    <lineage>
        <taxon>Bacteria</taxon>
        <taxon>Pseudomonadati</taxon>
        <taxon>Spirochaetota</taxon>
        <taxon>Spirochaetia</taxon>
        <taxon>Spirochaetales</taxon>
        <taxon>Treponemataceae</taxon>
        <taxon>Treponema</taxon>
    </lineage>
</organism>
<reference evidence="1 2" key="1">
    <citation type="submission" date="2009-07" db="EMBL/GenBank/DDBJ databases">
        <authorList>
            <person name="Madupu R."/>
            <person name="Sebastian Y."/>
            <person name="Durkin A.S."/>
            <person name="Torralba M."/>
            <person name="Methe B."/>
            <person name="Sutton G.G."/>
            <person name="Strausberg R.L."/>
            <person name="Nelson K.E."/>
        </authorList>
    </citation>
    <scope>NUCLEOTIDE SEQUENCE [LARGE SCALE GENOMIC DNA]</scope>
    <source>
        <strain evidence="1 2">ATCC 35580</strain>
    </source>
</reference>
<dbReference type="EMBL" id="ACYH01000037">
    <property type="protein sequence ID" value="EEV20328.1"/>
    <property type="molecule type" value="Genomic_DNA"/>
</dbReference>
<proteinExistence type="predicted"/>
<gene>
    <name evidence="1" type="ORF">TREVI0001_2077</name>
</gene>
<accession>C8PQH3</accession>
<dbReference type="STRING" id="596324.TREVI0001_2077"/>
<evidence type="ECO:0000313" key="2">
    <source>
        <dbReference type="Proteomes" id="UP000004509"/>
    </source>
</evidence>